<evidence type="ECO:0000313" key="2">
    <source>
        <dbReference type="EMBL" id="OCA19856.1"/>
    </source>
</evidence>
<gene>
    <name evidence="2" type="ORF">XENTR_v90027248mg</name>
</gene>
<protein>
    <submittedName>
        <fullName evidence="2">Uncharacterized protein</fullName>
    </submittedName>
</protein>
<reference evidence="2" key="3">
    <citation type="submission" date="2016-05" db="EMBL/GenBank/DDBJ databases">
        <title>WGS assembly of Xenopus tropicalis.</title>
        <authorList>
            <person name="Sessions A."/>
            <person name="Jenkins J."/>
            <person name="Mitros T."/>
            <person name="Lyons J.T."/>
            <person name="Dichmann D.S."/>
            <person name="Robert J."/>
            <person name="Harland R.M."/>
            <person name="Rokhsar D.S."/>
        </authorList>
    </citation>
    <scope>NUCLEOTIDE SEQUENCE</scope>
    <source>
        <strain evidence="2">Nigerian</strain>
    </source>
</reference>
<reference evidence="2" key="2">
    <citation type="journal article" date="2010" name="Science">
        <title>The genome of the Western clawed frog Xenopus tropicalis.</title>
        <authorList>
            <person name="Hellsten U."/>
            <person name="Harland R.M."/>
            <person name="Gilchrist M.J."/>
            <person name="Hendrix D."/>
            <person name="Jurka J."/>
            <person name="Kapitonov V."/>
            <person name="Ovcharenko I."/>
            <person name="Putnam N.H."/>
            <person name="Shu S."/>
            <person name="Taher L."/>
            <person name="Blitz I.L."/>
            <person name="Blumberg B."/>
            <person name="Dichmann D.S."/>
            <person name="Dubchak I."/>
            <person name="Amaya E."/>
            <person name="Detter J.C."/>
            <person name="Fletcher R."/>
            <person name="Gerhard D.S."/>
            <person name="Goodstein D."/>
            <person name="Graves T."/>
            <person name="Grigoriev I.V."/>
            <person name="Grimwood J."/>
            <person name="Kawashima T."/>
            <person name="Lindquist E."/>
            <person name="Lucas S.M."/>
            <person name="Mead P.E."/>
            <person name="Mitros T."/>
            <person name="Ogino H."/>
            <person name="Ohta Y."/>
            <person name="Poliakov A.V."/>
            <person name="Pollet N."/>
            <person name="Robert J."/>
            <person name="Salamov A."/>
            <person name="Sater A.K."/>
            <person name="Schmutz J."/>
            <person name="Terry A."/>
            <person name="Vize P.D."/>
            <person name="Warren W.C."/>
            <person name="Wells D."/>
            <person name="Wills A."/>
            <person name="Wilson R.K."/>
            <person name="Zimmerman L.B."/>
            <person name="Zorn A.M."/>
            <person name="Grainger R."/>
            <person name="Grammer T."/>
            <person name="Khokha M.K."/>
            <person name="Richardson P.M."/>
            <person name="Rokhsar D.S."/>
        </authorList>
    </citation>
    <scope>NUCLEOTIDE SEQUENCE [LARGE SCALE GENOMIC DNA]</scope>
    <source>
        <strain evidence="2">Nigerian</strain>
    </source>
</reference>
<feature type="region of interest" description="Disordered" evidence="1">
    <location>
        <begin position="1"/>
        <end position="33"/>
    </location>
</feature>
<proteinExistence type="predicted"/>
<dbReference type="EMBL" id="KV460364">
    <property type="protein sequence ID" value="OCA19856.1"/>
    <property type="molecule type" value="Genomic_DNA"/>
</dbReference>
<organism evidence="2">
    <name type="scientific">Xenopus tropicalis</name>
    <name type="common">Western clawed frog</name>
    <name type="synonym">Silurana tropicalis</name>
    <dbReference type="NCBI Taxonomy" id="8364"/>
    <lineage>
        <taxon>Eukaryota</taxon>
        <taxon>Metazoa</taxon>
        <taxon>Chordata</taxon>
        <taxon>Craniata</taxon>
        <taxon>Vertebrata</taxon>
        <taxon>Euteleostomi</taxon>
        <taxon>Amphibia</taxon>
        <taxon>Batrachia</taxon>
        <taxon>Anura</taxon>
        <taxon>Pipoidea</taxon>
        <taxon>Pipidae</taxon>
        <taxon>Xenopodinae</taxon>
        <taxon>Xenopus</taxon>
        <taxon>Silurana</taxon>
    </lineage>
</organism>
<accession>A0A1B8YA79</accession>
<sequence>MEVEKGASGLMDSPGFYKEPAGENEHTAGNMSDLSSDGFKMNSLVGKCNNPPCDKNSCYDSFIWICVGGARVDSEATISSSLVVAEV</sequence>
<reference evidence="2" key="1">
    <citation type="submission" date="2009-11" db="EMBL/GenBank/DDBJ databases">
        <authorList>
            <consortium name="US DOE Joint Genome Institute (JGI-PGF)"/>
            <person name="Ottilar R."/>
            <person name="Schmutz J."/>
            <person name="Salamov A."/>
            <person name="Cheng J.F."/>
            <person name="Lucas S."/>
            <person name="Pitluck S."/>
            <person name="Gundlach H."/>
            <person name="Guo Y."/>
            <person name="Haberer G."/>
            <person name="Nasrallah J."/>
            <person name="Mayer K.F.X."/>
            <person name="van de Peer Y."/>
            <person name="Weigel D."/>
            <person name="Grigoriev I.V."/>
        </authorList>
    </citation>
    <scope>NUCLEOTIDE SEQUENCE</scope>
    <source>
        <strain evidence="2">Nigerian</strain>
    </source>
</reference>
<dbReference type="AlphaFoldDB" id="A0A1B8YA79"/>
<name>A0A1B8YA79_XENTR</name>
<evidence type="ECO:0000256" key="1">
    <source>
        <dbReference type="SAM" id="MobiDB-lite"/>
    </source>
</evidence>